<feature type="signal peptide" evidence="6">
    <location>
        <begin position="1"/>
        <end position="34"/>
    </location>
</feature>
<dbReference type="SMART" id="SM00369">
    <property type="entry name" value="LRR_TYP"/>
    <property type="match status" value="5"/>
</dbReference>
<keyword evidence="4" id="KW-0677">Repeat</keyword>
<reference evidence="7" key="1">
    <citation type="submission" date="2021-08" db="EMBL/GenBank/DDBJ databases">
        <title>WGS assembly of Ceratopteris richardii.</title>
        <authorList>
            <person name="Marchant D.B."/>
            <person name="Chen G."/>
            <person name="Jenkins J."/>
            <person name="Shu S."/>
            <person name="Leebens-Mack J."/>
            <person name="Grimwood J."/>
            <person name="Schmutz J."/>
            <person name="Soltis P."/>
            <person name="Soltis D."/>
            <person name="Chen Z.-H."/>
        </authorList>
    </citation>
    <scope>NUCLEOTIDE SEQUENCE</scope>
    <source>
        <strain evidence="7">Whitten #5841</strain>
        <tissue evidence="7">Leaf</tissue>
    </source>
</reference>
<dbReference type="SUPFAM" id="SSF52058">
    <property type="entry name" value="L domain-like"/>
    <property type="match status" value="1"/>
</dbReference>
<feature type="chain" id="PRO_5035772393" evidence="6">
    <location>
        <begin position="35"/>
        <end position="513"/>
    </location>
</feature>
<dbReference type="Gene3D" id="3.80.10.10">
    <property type="entry name" value="Ribonuclease Inhibitor"/>
    <property type="match status" value="1"/>
</dbReference>
<dbReference type="EMBL" id="CM035426">
    <property type="protein sequence ID" value="KAH7316046.1"/>
    <property type="molecule type" value="Genomic_DNA"/>
</dbReference>
<dbReference type="PROSITE" id="PS51450">
    <property type="entry name" value="LRR"/>
    <property type="match status" value="1"/>
</dbReference>
<accession>A0A8T2SDK4</accession>
<evidence type="ECO:0000256" key="5">
    <source>
        <dbReference type="ARBA" id="ARBA00023180"/>
    </source>
</evidence>
<name>A0A8T2SDK4_CERRI</name>
<comment type="subcellular location">
    <subcellularLocation>
        <location evidence="1">Cell envelope</location>
    </subcellularLocation>
</comment>
<evidence type="ECO:0000256" key="1">
    <source>
        <dbReference type="ARBA" id="ARBA00004196"/>
    </source>
</evidence>
<evidence type="ECO:0000256" key="6">
    <source>
        <dbReference type="SAM" id="SignalP"/>
    </source>
</evidence>
<dbReference type="Proteomes" id="UP000825935">
    <property type="component" value="Chromosome 21"/>
</dbReference>
<keyword evidence="3 6" id="KW-0732">Signal</keyword>
<proteinExistence type="predicted"/>
<organism evidence="7 8">
    <name type="scientific">Ceratopteris richardii</name>
    <name type="common">Triangle waterfern</name>
    <dbReference type="NCBI Taxonomy" id="49495"/>
    <lineage>
        <taxon>Eukaryota</taxon>
        <taxon>Viridiplantae</taxon>
        <taxon>Streptophyta</taxon>
        <taxon>Embryophyta</taxon>
        <taxon>Tracheophyta</taxon>
        <taxon>Polypodiopsida</taxon>
        <taxon>Polypodiidae</taxon>
        <taxon>Polypodiales</taxon>
        <taxon>Pteridineae</taxon>
        <taxon>Pteridaceae</taxon>
        <taxon>Parkerioideae</taxon>
        <taxon>Ceratopteris</taxon>
    </lineage>
</organism>
<dbReference type="PANTHER" id="PTHR48059">
    <property type="entry name" value="POLYGALACTURONASE INHIBITOR 1"/>
    <property type="match status" value="1"/>
</dbReference>
<evidence type="ECO:0000256" key="4">
    <source>
        <dbReference type="ARBA" id="ARBA00022737"/>
    </source>
</evidence>
<evidence type="ECO:0000313" key="7">
    <source>
        <dbReference type="EMBL" id="KAH7316046.1"/>
    </source>
</evidence>
<dbReference type="PRINTS" id="PR00019">
    <property type="entry name" value="LEURICHRPT"/>
</dbReference>
<dbReference type="InterPro" id="IPR003591">
    <property type="entry name" value="Leu-rich_rpt_typical-subtyp"/>
</dbReference>
<sequence length="513" mass="56034">MVTSSSRRTRLLLIQCRRLALAVLCLHLLQNCRARHGELSAVAMTFPDQAMELSPDEASAVYEVFEAVNNEVLWRHEYPTNLCVEGPHGLVCAADEQNILHVVELNIGWVSEANNNVKCGPHAAISPALTRFPFLRKLFFYSCFISDEVMLPSFLWRLGSSVEELVFLRNEKLVGGLSGAIANLTNLKRVIFADNMAFGGAIPEQLGLLSGLEQLVLSRNDHIGELPRSFNMLKRLRVLDLSWNSLQGAIPSSVLNSMEMLQKLDLSHNNLSSTIPDSISKASSLQLIDLSWNNLSGPLPDASLGKLVHLRVLQLSYNSFQGSSLPTAMWTRLGRVMAIGIAQSGLVGKIPESLGKVKRLRSLNLSANQLEGPIPGSLEDLHSIFEMDLSGNRLQGLFPFSAGFIQRMGSNLKVGNNDGLCRRPGQLLNVSFPLEYYISSAHMGGSTLAGPLPECSALELAQSNYHEALPSSSQHGAITYDTSEAATAVWISIMTRMLPCALATLSYLVVVTP</sequence>
<dbReference type="InterPro" id="IPR001611">
    <property type="entry name" value="Leu-rich_rpt"/>
</dbReference>
<dbReference type="OMA" id="IPWRTIF"/>
<evidence type="ECO:0000313" key="8">
    <source>
        <dbReference type="Proteomes" id="UP000825935"/>
    </source>
</evidence>
<gene>
    <name evidence="7" type="ORF">KP509_21G076400</name>
</gene>
<dbReference type="FunFam" id="3.80.10.10:FF:000041">
    <property type="entry name" value="LRR receptor-like serine/threonine-protein kinase ERECTA"/>
    <property type="match status" value="2"/>
</dbReference>
<dbReference type="Pfam" id="PF13855">
    <property type="entry name" value="LRR_8"/>
    <property type="match status" value="2"/>
</dbReference>
<evidence type="ECO:0000256" key="3">
    <source>
        <dbReference type="ARBA" id="ARBA00022729"/>
    </source>
</evidence>
<dbReference type="PANTHER" id="PTHR48059:SF36">
    <property type="entry name" value="LEUCINE-RICH REPEAT DOMAIN, L DOMAIN-CONTAINING PROTEIN-RELATED"/>
    <property type="match status" value="1"/>
</dbReference>
<dbReference type="OrthoDB" id="676979at2759"/>
<keyword evidence="8" id="KW-1185">Reference proteome</keyword>
<keyword evidence="5" id="KW-0325">Glycoprotein</keyword>
<dbReference type="InterPro" id="IPR051848">
    <property type="entry name" value="PGIP"/>
</dbReference>
<dbReference type="InterPro" id="IPR032675">
    <property type="entry name" value="LRR_dom_sf"/>
</dbReference>
<protein>
    <submittedName>
        <fullName evidence="7">Uncharacterized protein</fullName>
    </submittedName>
</protein>
<dbReference type="AlphaFoldDB" id="A0A8T2SDK4"/>
<keyword evidence="2" id="KW-0433">Leucine-rich repeat</keyword>
<evidence type="ECO:0000256" key="2">
    <source>
        <dbReference type="ARBA" id="ARBA00022614"/>
    </source>
</evidence>
<comment type="caution">
    <text evidence="7">The sequence shown here is derived from an EMBL/GenBank/DDBJ whole genome shotgun (WGS) entry which is preliminary data.</text>
</comment>